<dbReference type="PANTHER" id="PTHR43788:SF6">
    <property type="entry name" value="DNA HELICASE B"/>
    <property type="match status" value="1"/>
</dbReference>
<dbReference type="InterPro" id="IPR050534">
    <property type="entry name" value="Coronavir_polyprotein_1ab"/>
</dbReference>
<dbReference type="Gene3D" id="1.10.10.2220">
    <property type="match status" value="1"/>
</dbReference>
<dbReference type="PANTHER" id="PTHR43788">
    <property type="entry name" value="DNA2/NAM7 HELICASE FAMILY MEMBER"/>
    <property type="match status" value="1"/>
</dbReference>
<dbReference type="GO" id="GO:0009338">
    <property type="term" value="C:exodeoxyribonuclease V complex"/>
    <property type="evidence" value="ECO:0007669"/>
    <property type="project" value="TreeGrafter"/>
</dbReference>
<dbReference type="InterPro" id="IPR029493">
    <property type="entry name" value="RecD2-like_HHH"/>
</dbReference>
<comment type="caution">
    <text evidence="5">The sequence shown here is derived from an EMBL/GenBank/DDBJ whole genome shotgun (WGS) entry which is preliminary data.</text>
</comment>
<dbReference type="GO" id="GO:0006310">
    <property type="term" value="P:DNA recombination"/>
    <property type="evidence" value="ECO:0007669"/>
    <property type="project" value="InterPro"/>
</dbReference>
<dbReference type="GO" id="GO:0043139">
    <property type="term" value="F:5'-3' DNA helicase activity"/>
    <property type="evidence" value="ECO:0007669"/>
    <property type="project" value="UniProtKB-UniRule"/>
</dbReference>
<dbReference type="GO" id="GO:0016887">
    <property type="term" value="F:ATP hydrolysis activity"/>
    <property type="evidence" value="ECO:0007669"/>
    <property type="project" value="RHEA"/>
</dbReference>
<dbReference type="Gene3D" id="2.30.30.940">
    <property type="match status" value="1"/>
</dbReference>
<dbReference type="Pfam" id="PF14490">
    <property type="entry name" value="HHH_RecD2"/>
    <property type="match status" value="1"/>
</dbReference>
<dbReference type="EMBL" id="NFKM01000012">
    <property type="protein sequence ID" value="OUP59798.1"/>
    <property type="molecule type" value="Genomic_DNA"/>
</dbReference>
<evidence type="ECO:0000256" key="1">
    <source>
        <dbReference type="ARBA" id="ARBA00022741"/>
    </source>
</evidence>
<dbReference type="InterPro" id="IPR055446">
    <property type="entry name" value="RecD2_N_OB"/>
</dbReference>
<dbReference type="InterPro" id="IPR027785">
    <property type="entry name" value="UvrD-like_helicase_C"/>
</dbReference>
<evidence type="ECO:0000313" key="5">
    <source>
        <dbReference type="EMBL" id="OUP59798.1"/>
    </source>
</evidence>
<dbReference type="SUPFAM" id="SSF52540">
    <property type="entry name" value="P-loop containing nucleoside triphosphate hydrolases"/>
    <property type="match status" value="2"/>
</dbReference>
<evidence type="ECO:0000313" key="6">
    <source>
        <dbReference type="Proteomes" id="UP000195447"/>
    </source>
</evidence>
<dbReference type="GO" id="GO:0003677">
    <property type="term" value="F:DNA binding"/>
    <property type="evidence" value="ECO:0007669"/>
    <property type="project" value="UniProtKB-UniRule"/>
</dbReference>
<dbReference type="Pfam" id="PF13538">
    <property type="entry name" value="UvrD_C_2"/>
    <property type="match status" value="1"/>
</dbReference>
<accession>A0A1Y4LT18</accession>
<dbReference type="InterPro" id="IPR003593">
    <property type="entry name" value="AAA+_ATPase"/>
</dbReference>
<evidence type="ECO:0000256" key="3">
    <source>
        <dbReference type="HAMAP-Rule" id="MF_01488"/>
    </source>
</evidence>
<dbReference type="GO" id="GO:0005524">
    <property type="term" value="F:ATP binding"/>
    <property type="evidence" value="ECO:0007669"/>
    <property type="project" value="UniProtKB-UniRule"/>
</dbReference>
<keyword evidence="3" id="KW-0378">Hydrolase</keyword>
<dbReference type="Pfam" id="PF23139">
    <property type="entry name" value="OB_YrrC"/>
    <property type="match status" value="1"/>
</dbReference>
<dbReference type="GO" id="GO:0017116">
    <property type="term" value="F:single-stranded DNA helicase activity"/>
    <property type="evidence" value="ECO:0007669"/>
    <property type="project" value="TreeGrafter"/>
</dbReference>
<dbReference type="InterPro" id="IPR041451">
    <property type="entry name" value="RecD2_SH13"/>
</dbReference>
<name>A0A1Y4LT18_9FIRM</name>
<dbReference type="CDD" id="cd17933">
    <property type="entry name" value="DEXSc_RecD-like"/>
    <property type="match status" value="1"/>
</dbReference>
<reference evidence="6" key="1">
    <citation type="submission" date="2017-04" db="EMBL/GenBank/DDBJ databases">
        <title>Function of individual gut microbiota members based on whole genome sequencing of pure cultures obtained from chicken caecum.</title>
        <authorList>
            <person name="Medvecky M."/>
            <person name="Cejkova D."/>
            <person name="Polansky O."/>
            <person name="Karasova D."/>
            <person name="Kubasova T."/>
            <person name="Cizek A."/>
            <person name="Rychlik I."/>
        </authorList>
    </citation>
    <scope>NUCLEOTIDE SEQUENCE [LARGE SCALE GENOMIC DNA]</scope>
    <source>
        <strain evidence="6">An178</strain>
    </source>
</reference>
<dbReference type="Proteomes" id="UP000195447">
    <property type="component" value="Unassembled WGS sequence"/>
</dbReference>
<dbReference type="SMART" id="SM00382">
    <property type="entry name" value="AAA"/>
    <property type="match status" value="1"/>
</dbReference>
<feature type="domain" description="AAA+ ATPase" evidence="4">
    <location>
        <begin position="328"/>
        <end position="474"/>
    </location>
</feature>
<evidence type="ECO:0000256" key="2">
    <source>
        <dbReference type="ARBA" id="ARBA00022840"/>
    </source>
</evidence>
<comment type="function">
    <text evidence="3">DNA-dependent ATPase and ATP-dependent 5'-3' DNA helicase. Has no activity on blunt DNA or DNA with 3'-overhangs, requires at least 10 bases of 5'-ssDNA for helicase activity.</text>
</comment>
<dbReference type="InterPro" id="IPR006345">
    <property type="entry name" value="RecD2"/>
</dbReference>
<protein>
    <recommendedName>
        <fullName evidence="3">ATP-dependent RecD2 DNA helicase</fullName>
        <ecNumber evidence="3">5.6.2.3</ecNumber>
    </recommendedName>
    <alternativeName>
        <fullName evidence="3">DNA 5'-3' helicase subunit RecD2</fullName>
    </alternativeName>
</protein>
<dbReference type="NCBIfam" id="TIGR01448">
    <property type="entry name" value="recD_rel"/>
    <property type="match status" value="1"/>
</dbReference>
<dbReference type="HAMAP" id="MF_01488">
    <property type="entry name" value="RecD2"/>
    <property type="match status" value="1"/>
</dbReference>
<dbReference type="Pfam" id="PF13245">
    <property type="entry name" value="AAA_19"/>
    <property type="match status" value="1"/>
</dbReference>
<evidence type="ECO:0000259" key="4">
    <source>
        <dbReference type="SMART" id="SM00382"/>
    </source>
</evidence>
<proteinExistence type="inferred from homology"/>
<dbReference type="Pfam" id="PF18335">
    <property type="entry name" value="SH3_13"/>
    <property type="match status" value="1"/>
</dbReference>
<feature type="binding site" evidence="3">
    <location>
        <begin position="339"/>
        <end position="343"/>
    </location>
    <ligand>
        <name>ATP</name>
        <dbReference type="ChEBI" id="CHEBI:30616"/>
    </ligand>
</feature>
<gene>
    <name evidence="3" type="primary">recD2</name>
    <name evidence="5" type="ORF">B5F14_06825</name>
</gene>
<dbReference type="EC" id="5.6.2.3" evidence="3"/>
<sequence>MDSVLAKLEYIIFENKETHYVVASFSQTNTYHLFTGAGRIVDPIEDQEYELSGEYIRHPKYGTQFKIESYKKILPTHEDAIIHFLSSDAFPTIGKQTARQIYELLGETCLEQIKEDYSILYQIPKLNQKRIDIIKKGIEEFEGFNDTYIQLMKFGLDDRKIRLLEDTYKDKVLDTLKENCFLPYYEIYGFGYKSALKLADGFQIDKNDNRRLDAYIYETARQLAMISGNTYITLVSLMERCKGATNEDIQASLERLSVQKSIHIEEGKVYPFSLYDDEISIASHLFEHIFEVESVDEMELEQKIKEVEFSYAIEYDEEQKKAIRLFFEKSFFILNGGPGTGKTTTVKGILNICRSFFPDATIQLCAPTGRASKRLAQLSSCDSRTIHSLLQWNKDDNTFAKNEEDPLEIDFLIVDEFSMVDTHLFAQLLKALPRYCRILLIGDEDQLESVGPGKVFEDLIASHICPIIHLEKIFRQSEGSGIITLASQIRKEERCFYEDGVTFIERDAKDIMECLDEIVRNKDMDNLQILAPMYKGVAGIDAINVYMQALYNPQSNSKSQFRVGTTVFREGDKVMLLKNLPDDDVYNGDIGSIVSIDTVDRVNHVISVDFGNTIVDFSSDFLYYLNHAYCISVHKAQGSEYESVICIVEPNARYMLEKRLLYTAVSRAKKELILIGNQPLFEKQVKLKQKRIRQTTLVQRIKSYQGGLENASKRS</sequence>
<comment type="catalytic activity">
    <reaction evidence="3">
        <text>ATP + H2O = ADP + phosphate + H(+)</text>
        <dbReference type="Rhea" id="RHEA:13065"/>
        <dbReference type="ChEBI" id="CHEBI:15377"/>
        <dbReference type="ChEBI" id="CHEBI:15378"/>
        <dbReference type="ChEBI" id="CHEBI:30616"/>
        <dbReference type="ChEBI" id="CHEBI:43474"/>
        <dbReference type="ChEBI" id="CHEBI:456216"/>
        <dbReference type="EC" id="5.6.2.3"/>
    </reaction>
</comment>
<dbReference type="Gene3D" id="3.40.50.300">
    <property type="entry name" value="P-loop containing nucleotide triphosphate hydrolases"/>
    <property type="match status" value="2"/>
</dbReference>
<keyword evidence="6" id="KW-1185">Reference proteome</keyword>
<dbReference type="AlphaFoldDB" id="A0A1Y4LT18"/>
<organism evidence="5 6">
    <name type="scientific">Faecalitalea cylindroides</name>
    <dbReference type="NCBI Taxonomy" id="39483"/>
    <lineage>
        <taxon>Bacteria</taxon>
        <taxon>Bacillati</taxon>
        <taxon>Bacillota</taxon>
        <taxon>Erysipelotrichia</taxon>
        <taxon>Erysipelotrichales</taxon>
        <taxon>Erysipelotrichaceae</taxon>
        <taxon>Faecalitalea</taxon>
    </lineage>
</organism>
<dbReference type="CDD" id="cd18809">
    <property type="entry name" value="SF1_C_RecD"/>
    <property type="match status" value="1"/>
</dbReference>
<keyword evidence="3" id="KW-0413">Isomerase</keyword>
<dbReference type="RefSeq" id="WP_087158781.1">
    <property type="nucleotide sequence ID" value="NZ_JADNEE010000008.1"/>
</dbReference>
<keyword evidence="3" id="KW-0238">DNA-binding</keyword>
<keyword evidence="1 3" id="KW-0547">Nucleotide-binding</keyword>
<dbReference type="InterPro" id="IPR027417">
    <property type="entry name" value="P-loop_NTPase"/>
</dbReference>
<comment type="similarity">
    <text evidence="3">Belongs to the RecD family. RecD2 subfamily.</text>
</comment>
<keyword evidence="2 3" id="KW-0067">ATP-binding</keyword>
<keyword evidence="3" id="KW-0347">Helicase</keyword>